<dbReference type="Proteomes" id="UP001148629">
    <property type="component" value="Unassembled WGS sequence"/>
</dbReference>
<protein>
    <submittedName>
        <fullName evidence="1">Uncharacterized protein</fullName>
    </submittedName>
</protein>
<reference evidence="1" key="1">
    <citation type="submission" date="2022-08" db="EMBL/GenBank/DDBJ databases">
        <title>Genome Sequence of Fusarium decemcellulare.</title>
        <authorList>
            <person name="Buettner E."/>
        </authorList>
    </citation>
    <scope>NUCLEOTIDE SEQUENCE</scope>
    <source>
        <strain evidence="1">Babe19</strain>
    </source>
</reference>
<keyword evidence="2" id="KW-1185">Reference proteome</keyword>
<gene>
    <name evidence="1" type="ORF">NM208_g2877</name>
</gene>
<accession>A0ACC1SQY7</accession>
<evidence type="ECO:0000313" key="2">
    <source>
        <dbReference type="Proteomes" id="UP001148629"/>
    </source>
</evidence>
<organism evidence="1 2">
    <name type="scientific">Fusarium decemcellulare</name>
    <dbReference type="NCBI Taxonomy" id="57161"/>
    <lineage>
        <taxon>Eukaryota</taxon>
        <taxon>Fungi</taxon>
        <taxon>Dikarya</taxon>
        <taxon>Ascomycota</taxon>
        <taxon>Pezizomycotina</taxon>
        <taxon>Sordariomycetes</taxon>
        <taxon>Hypocreomycetidae</taxon>
        <taxon>Hypocreales</taxon>
        <taxon>Nectriaceae</taxon>
        <taxon>Fusarium</taxon>
        <taxon>Fusarium decemcellulare species complex</taxon>
    </lineage>
</organism>
<comment type="caution">
    <text evidence="1">The sequence shown here is derived from an EMBL/GenBank/DDBJ whole genome shotgun (WGS) entry which is preliminary data.</text>
</comment>
<proteinExistence type="predicted"/>
<sequence length="1117" mass="125222">MVTSQILNGSDAPLQGRVYAITGGASGIGLGTAKLLSQRGATVCIADVDSQAIDFANEYFTARRAPFTITKVDVSKRREVDSWIEGVVKKFGRLDGAANVAGIIGKLHGTTAVRDMDDDEWDKIIAVNLTGMMYSMRAELKNIVNKGSIVNVTSIHGLKGRFANHSAYDASKHAVIGLTKAAAQENGDREIRVNAVAPGSVYTPLMQKEWDHAGRPKDAPFEEPTAFRRFGTIEEVASVMVFLLGPESSFVSRVAMALTTNRRVLESEELSLVLTSLSSACLSRMDIEPLLKYFVRTRVPYPTSLAPHEIRLMALLPGQWKDDLCCEVFRVAWKGEPKILEYKALSYAWGLPSRNDPSVLVNDCPVKVSVNLAYALRHERLPDKWVVLWVDALCIDQENNSERTFQVSQMHKIYSTAAEVIVYIGNGMQRRGAGAGKNRNSGRYAFENTSLDDVFTSQFLSAWKTPSPPKTITEFDIFCLLSILARSQGSSDPFASFEGIPEASLRAMFEGLRRMLTGRWWDRIWVVQEAVLAKTITLRYGSVSAPWAILTDAARVHFQQIPHQETFQVSTDDSKVLSLLSKATDIDRLRRTWRQNQRPDLLSVLREFSSRKASDERDKIYALLGLCNSETRLKPDYSQDVRTAYKAATIDIIRASKSLDVLSGDVGRKNRQDLPSWVPDWTATFDEHDRKRVYLLGNYNACGDVKSTFITGVVDPHTINQMTLLAETLKAADDPAELLPLCFSGALRDFGKLNPSYLDVCNELIEYCHPKGSRDINTFTSPGLIVGDPTIRMGKYKDQASWTGKHWDGCMRTRGKCVAIVDHTFEPLYSSSDMKAVSNSIMAWYKEVLRLTGTVDYGGDFKERATPYGAPKSTKKIFVATLLSDVKKTPNGFERLEEGDEQAIMTWYRMRIEGQESVPGEDQPTTEELDAFTEVLQLSITKRAFFITKGGRMGLGPASIARDDEVYVLPGGNLPFILRQAKPPVSVEQYIEDARTVRLVGDCFLHGAMDDMLTYPQKGSLPDYIIDNTIDNLMQDWDQCMQQVTRLVGPEFFKERIFLSRRGVFLTSMAFLLEVGGIMIRRGTEEKKQDIVTEHYHKMKEIGKVWMALNKEWLYLI</sequence>
<name>A0ACC1SQY7_9HYPO</name>
<evidence type="ECO:0000313" key="1">
    <source>
        <dbReference type="EMBL" id="KAJ3544777.1"/>
    </source>
</evidence>
<dbReference type="EMBL" id="JANRMS010000180">
    <property type="protein sequence ID" value="KAJ3544777.1"/>
    <property type="molecule type" value="Genomic_DNA"/>
</dbReference>